<keyword evidence="1" id="KW-0812">Transmembrane</keyword>
<keyword evidence="1" id="KW-1133">Transmembrane helix</keyword>
<evidence type="ECO:0000313" key="2">
    <source>
        <dbReference type="EMBL" id="QNE74583.1"/>
    </source>
</evidence>
<proteinExistence type="predicted"/>
<dbReference type="RefSeq" id="WP_185298138.1">
    <property type="nucleotide sequence ID" value="NZ_CP045702.1"/>
</dbReference>
<evidence type="ECO:0000256" key="1">
    <source>
        <dbReference type="SAM" id="Phobius"/>
    </source>
</evidence>
<dbReference type="Proteomes" id="UP000515307">
    <property type="component" value="Chromosome"/>
</dbReference>
<organism evidence="2 3">
    <name type="scientific">Streptomyces finlayi</name>
    <dbReference type="NCBI Taxonomy" id="67296"/>
    <lineage>
        <taxon>Bacteria</taxon>
        <taxon>Bacillati</taxon>
        <taxon>Actinomycetota</taxon>
        <taxon>Actinomycetes</taxon>
        <taxon>Kitasatosporales</taxon>
        <taxon>Streptomycetaceae</taxon>
        <taxon>Streptomyces</taxon>
    </lineage>
</organism>
<evidence type="ECO:0000313" key="3">
    <source>
        <dbReference type="Proteomes" id="UP000515307"/>
    </source>
</evidence>
<sequence>MTGSAAPAVLPTVYAAVLGAAALLVLVATAPPGRLALRPLPVEVATSRQ</sequence>
<protein>
    <submittedName>
        <fullName evidence="2">Uncharacterized protein</fullName>
    </submittedName>
</protein>
<dbReference type="KEGG" id="sfiy:F0344_08115"/>
<gene>
    <name evidence="2" type="ORF">F0344_08115</name>
</gene>
<dbReference type="AlphaFoldDB" id="A0A7G7BGW8"/>
<dbReference type="EMBL" id="CP045702">
    <property type="protein sequence ID" value="QNE74583.1"/>
    <property type="molecule type" value="Genomic_DNA"/>
</dbReference>
<keyword evidence="1" id="KW-0472">Membrane</keyword>
<accession>A0A7G7BGW8</accession>
<name>A0A7G7BGW8_9ACTN</name>
<feature type="transmembrane region" description="Helical" evidence="1">
    <location>
        <begin position="12"/>
        <end position="30"/>
    </location>
</feature>
<reference evidence="3" key="1">
    <citation type="submission" date="2019-10" db="EMBL/GenBank/DDBJ databases">
        <title>Antimicrobial potential of Antarctic Bacteria.</title>
        <authorList>
            <person name="Benaud N."/>
            <person name="Edwards R.J."/>
            <person name="Ferrari B.C."/>
        </authorList>
    </citation>
    <scope>NUCLEOTIDE SEQUENCE [LARGE SCALE GENOMIC DNA]</scope>
    <source>
        <strain evidence="3">NBSH44</strain>
    </source>
</reference>
<keyword evidence="3" id="KW-1185">Reference proteome</keyword>